<accession>A0A812SBP7</accession>
<reference evidence="3" key="1">
    <citation type="submission" date="2021-02" db="EMBL/GenBank/DDBJ databases">
        <authorList>
            <person name="Dougan E. K."/>
            <person name="Rhodes N."/>
            <person name="Thang M."/>
            <person name="Chan C."/>
        </authorList>
    </citation>
    <scope>NUCLEOTIDE SEQUENCE</scope>
</reference>
<name>A0A812SBP7_9DINO</name>
<keyword evidence="4" id="KW-1185">Reference proteome</keyword>
<gene>
    <name evidence="3" type="ORF">SNAT2548_LOCUS26164</name>
</gene>
<sequence length="336" mass="36963">VSLLLYAVAALILLNWKTAWDQQLLHPYVLYGIMFITMIGIMFGGLAFNFRVWSFILGRNCCLGLCATAGCFLPGAFILFYATGKASPVLFEQEFMEIEPLHDVDLCSTAGWKDFKGGIYFEDGALTQDERMPPVIKLDIQQCVWVQSLNAGRDSYWAPCFARLRPVFNCDPRLSKTCTTPRACAWAITASEDSEVVRRPDPPKAADCGTPGVCGLVFGMNFFMPAMAANSTNMKTFHQLLQTAGRQFPGNLTADSPLLALANPAELRRASEEAVERFYKLLIVYVPLGAFLGLLVAAVRASWQTGESTQTDTEDDSTAFGSPFLKYHHDSGSNSG</sequence>
<evidence type="ECO:0000313" key="3">
    <source>
        <dbReference type="EMBL" id="CAE7467732.1"/>
    </source>
</evidence>
<dbReference type="OrthoDB" id="407792at2759"/>
<feature type="transmembrane region" description="Helical" evidence="2">
    <location>
        <begin position="62"/>
        <end position="82"/>
    </location>
</feature>
<feature type="transmembrane region" description="Helical" evidence="2">
    <location>
        <begin position="278"/>
        <end position="299"/>
    </location>
</feature>
<evidence type="ECO:0000313" key="4">
    <source>
        <dbReference type="Proteomes" id="UP000604046"/>
    </source>
</evidence>
<protein>
    <submittedName>
        <fullName evidence="3">Uncharacterized protein</fullName>
    </submittedName>
</protein>
<dbReference type="Proteomes" id="UP000604046">
    <property type="component" value="Unassembled WGS sequence"/>
</dbReference>
<keyword evidence="2" id="KW-0472">Membrane</keyword>
<feature type="region of interest" description="Disordered" evidence="1">
    <location>
        <begin position="306"/>
        <end position="336"/>
    </location>
</feature>
<proteinExistence type="predicted"/>
<evidence type="ECO:0000256" key="2">
    <source>
        <dbReference type="SAM" id="Phobius"/>
    </source>
</evidence>
<feature type="non-terminal residue" evidence="3">
    <location>
        <position position="336"/>
    </location>
</feature>
<comment type="caution">
    <text evidence="3">The sequence shown here is derived from an EMBL/GenBank/DDBJ whole genome shotgun (WGS) entry which is preliminary data.</text>
</comment>
<feature type="compositionally biased region" description="Basic and acidic residues" evidence="1">
    <location>
        <begin position="327"/>
        <end position="336"/>
    </location>
</feature>
<keyword evidence="2" id="KW-0812">Transmembrane</keyword>
<organism evidence="3 4">
    <name type="scientific">Symbiodinium natans</name>
    <dbReference type="NCBI Taxonomy" id="878477"/>
    <lineage>
        <taxon>Eukaryota</taxon>
        <taxon>Sar</taxon>
        <taxon>Alveolata</taxon>
        <taxon>Dinophyceae</taxon>
        <taxon>Suessiales</taxon>
        <taxon>Symbiodiniaceae</taxon>
        <taxon>Symbiodinium</taxon>
    </lineage>
</organism>
<dbReference type="EMBL" id="CAJNDS010002420">
    <property type="protein sequence ID" value="CAE7467732.1"/>
    <property type="molecule type" value="Genomic_DNA"/>
</dbReference>
<evidence type="ECO:0000256" key="1">
    <source>
        <dbReference type="SAM" id="MobiDB-lite"/>
    </source>
</evidence>
<dbReference type="AlphaFoldDB" id="A0A812SBP7"/>
<keyword evidence="2" id="KW-1133">Transmembrane helix</keyword>
<feature type="transmembrane region" description="Helical" evidence="2">
    <location>
        <begin position="29"/>
        <end position="50"/>
    </location>
</feature>